<dbReference type="OrthoDB" id="9807255at2"/>
<name>A0A4Q0YVQ9_9GAMM</name>
<dbReference type="EMBL" id="PEIB01000001">
    <property type="protein sequence ID" value="RXJ74895.1"/>
    <property type="molecule type" value="Genomic_DNA"/>
</dbReference>
<accession>A0A4Q0YVQ9</accession>
<dbReference type="Pfam" id="PF08279">
    <property type="entry name" value="HTH_11"/>
    <property type="match status" value="1"/>
</dbReference>
<feature type="domain" description="WYL" evidence="2">
    <location>
        <begin position="139"/>
        <end position="202"/>
    </location>
</feature>
<dbReference type="Proteomes" id="UP000290287">
    <property type="component" value="Unassembled WGS sequence"/>
</dbReference>
<dbReference type="PANTHER" id="PTHR34580">
    <property type="match status" value="1"/>
</dbReference>
<organism evidence="3 4">
    <name type="scientific">Veronia nyctiphanis</name>
    <dbReference type="NCBI Taxonomy" id="1278244"/>
    <lineage>
        <taxon>Bacteria</taxon>
        <taxon>Pseudomonadati</taxon>
        <taxon>Pseudomonadota</taxon>
        <taxon>Gammaproteobacteria</taxon>
        <taxon>Vibrionales</taxon>
        <taxon>Vibrionaceae</taxon>
        <taxon>Veronia</taxon>
    </lineage>
</organism>
<dbReference type="SUPFAM" id="SSF46785">
    <property type="entry name" value="Winged helix' DNA-binding domain"/>
    <property type="match status" value="1"/>
</dbReference>
<evidence type="ECO:0000313" key="3">
    <source>
        <dbReference type="EMBL" id="RXJ74895.1"/>
    </source>
</evidence>
<comment type="caution">
    <text evidence="3">The sequence shown here is derived from an EMBL/GenBank/DDBJ whole genome shotgun (WGS) entry which is preliminary data.</text>
</comment>
<dbReference type="InterPro" id="IPR036390">
    <property type="entry name" value="WH_DNA-bd_sf"/>
</dbReference>
<reference evidence="3 4" key="1">
    <citation type="submission" date="2017-10" db="EMBL/GenBank/DDBJ databases">
        <title>Nyctiphanis sp. nov., isolated from the stomach of the euphausiid Nyctiphanes simplex (Hansen, 1911) in the Gulf of California.</title>
        <authorList>
            <person name="Gomez-Gil B."/>
            <person name="Aguilar-Mendez M."/>
            <person name="Lopez-Cortes A."/>
            <person name="Gomez-Gutierrez J."/>
            <person name="Roque A."/>
            <person name="Lang E."/>
            <person name="Gonzalez-Castillo A."/>
        </authorList>
    </citation>
    <scope>NUCLEOTIDE SEQUENCE [LARGE SCALE GENOMIC DNA]</scope>
    <source>
        <strain evidence="3 4">CAIM 600</strain>
    </source>
</reference>
<dbReference type="InterPro" id="IPR013196">
    <property type="entry name" value="HTH_11"/>
</dbReference>
<dbReference type="PANTHER" id="PTHR34580:SF3">
    <property type="entry name" value="PROTEIN PAFB"/>
    <property type="match status" value="1"/>
</dbReference>
<gene>
    <name evidence="3" type="ORF">CS022_01465</name>
</gene>
<dbReference type="PROSITE" id="PS52050">
    <property type="entry name" value="WYL"/>
    <property type="match status" value="1"/>
</dbReference>
<proteinExistence type="predicted"/>
<sequence>MNKSERLFALLTLLRARRYAVTARVLSEAMDVSERTIYRDIQSLQLSGVPITGEAGIGYLLDKRAHLPPLMFTEEETMALEVGMKMVRAWSDKGLAKAGQSASAKIQSVLPDHLKRQLDQIPVLVPDFHIESDFAAASETIRNAVSSHQIIYFDYLSGEGVATKRCVQPLGQVFWGKVWTLVAWCELRDDYRSFRVDRISGLVVTDRKFELSDEKSLRHYLQRYRTFS</sequence>
<evidence type="ECO:0000259" key="2">
    <source>
        <dbReference type="Pfam" id="PF13280"/>
    </source>
</evidence>
<evidence type="ECO:0000313" key="4">
    <source>
        <dbReference type="Proteomes" id="UP000290287"/>
    </source>
</evidence>
<evidence type="ECO:0000259" key="1">
    <source>
        <dbReference type="Pfam" id="PF08279"/>
    </source>
</evidence>
<dbReference type="InterPro" id="IPR051534">
    <property type="entry name" value="CBASS_pafABC_assoc_protein"/>
</dbReference>
<dbReference type="Pfam" id="PF13280">
    <property type="entry name" value="WYL"/>
    <property type="match status" value="1"/>
</dbReference>
<keyword evidence="4" id="KW-1185">Reference proteome</keyword>
<feature type="domain" description="Helix-turn-helix type 11" evidence="1">
    <location>
        <begin position="6"/>
        <end position="59"/>
    </location>
</feature>
<dbReference type="GO" id="GO:0003677">
    <property type="term" value="F:DNA binding"/>
    <property type="evidence" value="ECO:0007669"/>
    <property type="project" value="UniProtKB-KW"/>
</dbReference>
<dbReference type="Gene3D" id="1.10.10.10">
    <property type="entry name" value="Winged helix-like DNA-binding domain superfamily/Winged helix DNA-binding domain"/>
    <property type="match status" value="1"/>
</dbReference>
<dbReference type="InterPro" id="IPR026881">
    <property type="entry name" value="WYL_dom"/>
</dbReference>
<dbReference type="RefSeq" id="WP_129120785.1">
    <property type="nucleotide sequence ID" value="NZ_PEIB01000001.1"/>
</dbReference>
<dbReference type="InterPro" id="IPR036388">
    <property type="entry name" value="WH-like_DNA-bd_sf"/>
</dbReference>
<keyword evidence="3" id="KW-0238">DNA-binding</keyword>
<dbReference type="AlphaFoldDB" id="A0A4Q0YVQ9"/>
<protein>
    <submittedName>
        <fullName evidence="3">DNA-binding transcriptional regulator</fullName>
    </submittedName>
</protein>